<dbReference type="SUPFAM" id="SSF109998">
    <property type="entry name" value="Triger factor/SurA peptide-binding domain-like"/>
    <property type="match status" value="1"/>
</dbReference>
<evidence type="ECO:0000256" key="2">
    <source>
        <dbReference type="SAM" id="MobiDB-lite"/>
    </source>
</evidence>
<protein>
    <submittedName>
        <fullName evidence="5">Peptidylprolyl isomerase</fullName>
    </submittedName>
</protein>
<evidence type="ECO:0000256" key="3">
    <source>
        <dbReference type="SAM" id="Phobius"/>
    </source>
</evidence>
<feature type="region of interest" description="Disordered" evidence="2">
    <location>
        <begin position="1"/>
        <end position="29"/>
    </location>
</feature>
<keyword evidence="1" id="KW-0697">Rotamase</keyword>
<reference evidence="5" key="1">
    <citation type="submission" date="2020-10" db="EMBL/GenBank/DDBJ databases">
        <authorList>
            <person name="Gilroy R."/>
        </authorList>
    </citation>
    <scope>NUCLEOTIDE SEQUENCE</scope>
    <source>
        <strain evidence="5">ChiBcolR7-354</strain>
    </source>
</reference>
<evidence type="ECO:0000256" key="1">
    <source>
        <dbReference type="PROSITE-ProRule" id="PRU00278"/>
    </source>
</evidence>
<feature type="transmembrane region" description="Helical" evidence="3">
    <location>
        <begin position="39"/>
        <end position="62"/>
    </location>
</feature>
<organism evidence="5 6">
    <name type="scientific">Candidatus Scatomorpha intestinavium</name>
    <dbReference type="NCBI Taxonomy" id="2840922"/>
    <lineage>
        <taxon>Bacteria</taxon>
        <taxon>Bacillati</taxon>
        <taxon>Bacillota</taxon>
        <taxon>Clostridia</taxon>
        <taxon>Eubacteriales</taxon>
        <taxon>Candidatus Scatomorpha</taxon>
    </lineage>
</organism>
<dbReference type="PROSITE" id="PS50198">
    <property type="entry name" value="PPIC_PPIASE_2"/>
    <property type="match status" value="1"/>
</dbReference>
<dbReference type="InterPro" id="IPR027304">
    <property type="entry name" value="Trigger_fact/SurA_dom_sf"/>
</dbReference>
<dbReference type="InterPro" id="IPR046357">
    <property type="entry name" value="PPIase_dom_sf"/>
</dbReference>
<keyword evidence="3" id="KW-1133">Transmembrane helix</keyword>
<name>A0A9D1CS36_9FIRM</name>
<dbReference type="InterPro" id="IPR000297">
    <property type="entry name" value="PPIase_PpiC"/>
</dbReference>
<dbReference type="GO" id="GO:0003755">
    <property type="term" value="F:peptidyl-prolyl cis-trans isomerase activity"/>
    <property type="evidence" value="ECO:0007669"/>
    <property type="project" value="UniProtKB-KW"/>
</dbReference>
<keyword evidence="3" id="KW-0812">Transmembrane</keyword>
<proteinExistence type="predicted"/>
<dbReference type="EMBL" id="DVGA01000023">
    <property type="protein sequence ID" value="HIQ77978.1"/>
    <property type="molecule type" value="Genomic_DNA"/>
</dbReference>
<evidence type="ECO:0000313" key="6">
    <source>
        <dbReference type="Proteomes" id="UP000824262"/>
    </source>
</evidence>
<dbReference type="SUPFAM" id="SSF54534">
    <property type="entry name" value="FKBP-like"/>
    <property type="match status" value="1"/>
</dbReference>
<dbReference type="AlphaFoldDB" id="A0A9D1CS36"/>
<dbReference type="Proteomes" id="UP000824262">
    <property type="component" value="Unassembled WGS sequence"/>
</dbReference>
<feature type="compositionally biased region" description="Basic and acidic residues" evidence="2">
    <location>
        <begin position="12"/>
        <end position="29"/>
    </location>
</feature>
<evidence type="ECO:0000313" key="5">
    <source>
        <dbReference type="EMBL" id="HIQ77978.1"/>
    </source>
</evidence>
<accession>A0A9D1CS36</accession>
<keyword evidence="1 5" id="KW-0413">Isomerase</keyword>
<gene>
    <name evidence="5" type="ORF">IAB77_01810</name>
</gene>
<comment type="caution">
    <text evidence="5">The sequence shown here is derived from an EMBL/GenBank/DDBJ whole genome shotgun (WGS) entry which is preliminary data.</text>
</comment>
<dbReference type="Pfam" id="PF00639">
    <property type="entry name" value="Rotamase"/>
    <property type="match status" value="1"/>
</dbReference>
<keyword evidence="3" id="KW-0472">Membrane</keyword>
<dbReference type="Gene3D" id="3.10.50.40">
    <property type="match status" value="1"/>
</dbReference>
<feature type="domain" description="PpiC" evidence="4">
    <location>
        <begin position="384"/>
        <end position="505"/>
    </location>
</feature>
<sequence length="559" mass="62311">MSASQDKKRRQSERAEGVDKRSLAEREAQQKSRKERRTWTIVVSIVVVLALIIILLNTNLLYTGTTAVTVGDTEYTNAEYQYYYYSALLSFESNYQGYVSMFFDVNRDLGDQELDTSLLSSVPESLGDGTGATWEDYFAALALENMREVTALYSAAVAAGYTLSDDDAATIEETITSLETAADTYGWRDGDAYASVIYGKGVDLDTVREQMERSSIASAYAQDMFDSFEYTPEQLADYYDQYADVFDTLSFEYYLVSAEQVETTETVTDEETGEETEQTTEAVTDETMAAAEQQAEDILTAYESGTEAAALSFAEAIAEVMGDEAGEPYDYTLTQGYYVSTYLNDNIADWVLDSAREPGDTTIIENEGSGYYVVAFYGRSDNDVDTVSFRHILINATDEDEDGEYSDEELAAAESEIQDIYTEWQEGDATEDSFYELQQQYSDDVSSSGVLYGDETGAYTHIIEGSMVDTVDEWIFDSARQPGDTAIVHAETDSYNGYHLLYFIGVDDEPYCDYLAEVGVSGTDAEGLRNIDYNNWLDELVSGVTVSVNSFVNWFAKTR</sequence>
<reference evidence="5" key="2">
    <citation type="journal article" date="2021" name="PeerJ">
        <title>Extensive microbial diversity within the chicken gut microbiome revealed by metagenomics and culture.</title>
        <authorList>
            <person name="Gilroy R."/>
            <person name="Ravi A."/>
            <person name="Getino M."/>
            <person name="Pursley I."/>
            <person name="Horton D.L."/>
            <person name="Alikhan N.F."/>
            <person name="Baker D."/>
            <person name="Gharbi K."/>
            <person name="Hall N."/>
            <person name="Watson M."/>
            <person name="Adriaenssens E.M."/>
            <person name="Foster-Nyarko E."/>
            <person name="Jarju S."/>
            <person name="Secka A."/>
            <person name="Antonio M."/>
            <person name="Oren A."/>
            <person name="Chaudhuri R.R."/>
            <person name="La Ragione R."/>
            <person name="Hildebrand F."/>
            <person name="Pallen M.J."/>
        </authorList>
    </citation>
    <scope>NUCLEOTIDE SEQUENCE</scope>
    <source>
        <strain evidence="5">ChiBcolR7-354</strain>
    </source>
</reference>
<evidence type="ECO:0000259" key="4">
    <source>
        <dbReference type="PROSITE" id="PS50198"/>
    </source>
</evidence>